<feature type="domain" description="Peptidase S1" evidence="4">
    <location>
        <begin position="32"/>
        <end position="278"/>
    </location>
</feature>
<dbReference type="AlphaFoldDB" id="A0A4Q4ZFQ0"/>
<gene>
    <name evidence="5" type="ORF">EKO23_09810</name>
</gene>
<evidence type="ECO:0000313" key="5">
    <source>
        <dbReference type="EMBL" id="RYP86241.1"/>
    </source>
</evidence>
<dbReference type="PANTHER" id="PTHR24260">
    <property type="match status" value="1"/>
</dbReference>
<dbReference type="InterPro" id="IPR051333">
    <property type="entry name" value="CLIP_Serine_Protease"/>
</dbReference>
<proteinExistence type="predicted"/>
<dbReference type="InterPro" id="IPR018114">
    <property type="entry name" value="TRYPSIN_HIS"/>
</dbReference>
<dbReference type="PROSITE" id="PS50240">
    <property type="entry name" value="TRYPSIN_DOM"/>
    <property type="match status" value="1"/>
</dbReference>
<dbReference type="Pfam" id="PF00089">
    <property type="entry name" value="Trypsin"/>
    <property type="match status" value="1"/>
</dbReference>
<feature type="signal peptide" evidence="3">
    <location>
        <begin position="1"/>
        <end position="31"/>
    </location>
</feature>
<dbReference type="RefSeq" id="WP_134716702.1">
    <property type="nucleotide sequence ID" value="NZ_SDKM01000012.1"/>
</dbReference>
<dbReference type="SUPFAM" id="SSF50494">
    <property type="entry name" value="Trypsin-like serine proteases"/>
    <property type="match status" value="1"/>
</dbReference>
<sequence length="278" mass="29092">MRRIRVGRLATVCGGLLLLAGVLSATQPATAITGGGQRDEVHTNVGVIRFTTQDGRFRCSGTLIAPTVVLTAGHCTGDTGASPATNVYVSFNTDLPLDPLAPGIPPAESAARAASYITGTAHPDPAWDGALSISKQHDQGVVVLDAPATTKWPGITPAPLLPVGTLDANQGALKNETFTLVGYGVDIGEKKQQIVVTERRFTTSYLKNVQSEVVTFQINDRDSKAGGGSCFGDSGGPVFLGRYVAGDSSFVNSLTCNATSGYQRVDTAYSRAFLEQFL</sequence>
<keyword evidence="2" id="KW-0378">Hydrolase</keyword>
<feature type="chain" id="PRO_5020239337" evidence="3">
    <location>
        <begin position="32"/>
        <end position="278"/>
    </location>
</feature>
<dbReference type="InterPro" id="IPR001314">
    <property type="entry name" value="Peptidase_S1A"/>
</dbReference>
<keyword evidence="2" id="KW-0720">Serine protease</keyword>
<dbReference type="PANTHER" id="PTHR24260:SF136">
    <property type="entry name" value="GH08193P-RELATED"/>
    <property type="match status" value="1"/>
</dbReference>
<evidence type="ECO:0000256" key="2">
    <source>
        <dbReference type="RuleBase" id="RU363034"/>
    </source>
</evidence>
<dbReference type="PRINTS" id="PR00722">
    <property type="entry name" value="CHYMOTRYPSIN"/>
</dbReference>
<evidence type="ECO:0000313" key="6">
    <source>
        <dbReference type="Proteomes" id="UP000295198"/>
    </source>
</evidence>
<evidence type="ECO:0000256" key="1">
    <source>
        <dbReference type="ARBA" id="ARBA00023157"/>
    </source>
</evidence>
<dbReference type="OrthoDB" id="3657335at2"/>
<name>A0A4Q4ZFQ0_9ACTN</name>
<dbReference type="PROSITE" id="PS00134">
    <property type="entry name" value="TRYPSIN_HIS"/>
    <property type="match status" value="1"/>
</dbReference>
<dbReference type="EMBL" id="SDKM01000012">
    <property type="protein sequence ID" value="RYP86241.1"/>
    <property type="molecule type" value="Genomic_DNA"/>
</dbReference>
<dbReference type="Proteomes" id="UP000295198">
    <property type="component" value="Unassembled WGS sequence"/>
</dbReference>
<dbReference type="InterPro" id="IPR043504">
    <property type="entry name" value="Peptidase_S1_PA_chymotrypsin"/>
</dbReference>
<dbReference type="PROSITE" id="PS00135">
    <property type="entry name" value="TRYPSIN_SER"/>
    <property type="match status" value="1"/>
</dbReference>
<protein>
    <submittedName>
        <fullName evidence="5">Trypsin-like serine protease</fullName>
    </submittedName>
</protein>
<evidence type="ECO:0000256" key="3">
    <source>
        <dbReference type="SAM" id="SignalP"/>
    </source>
</evidence>
<reference evidence="5 6" key="1">
    <citation type="submission" date="2019-01" db="EMBL/GenBank/DDBJ databases">
        <title>Nocardioides guangzhouensis sp. nov., an actinobacterium isolated from soil.</title>
        <authorList>
            <person name="Fu Y."/>
            <person name="Cai Y."/>
            <person name="Lin Z."/>
            <person name="Chen P."/>
        </authorList>
    </citation>
    <scope>NUCLEOTIDE SEQUENCE [LARGE SCALE GENOMIC DNA]</scope>
    <source>
        <strain evidence="5 6">130</strain>
    </source>
</reference>
<keyword evidence="1" id="KW-1015">Disulfide bond</keyword>
<dbReference type="GO" id="GO:0004252">
    <property type="term" value="F:serine-type endopeptidase activity"/>
    <property type="evidence" value="ECO:0007669"/>
    <property type="project" value="InterPro"/>
</dbReference>
<dbReference type="SMART" id="SM00020">
    <property type="entry name" value="Tryp_SPc"/>
    <property type="match status" value="1"/>
</dbReference>
<keyword evidence="2 5" id="KW-0645">Protease</keyword>
<keyword evidence="6" id="KW-1185">Reference proteome</keyword>
<comment type="caution">
    <text evidence="5">The sequence shown here is derived from an EMBL/GenBank/DDBJ whole genome shotgun (WGS) entry which is preliminary data.</text>
</comment>
<dbReference type="InterPro" id="IPR009003">
    <property type="entry name" value="Peptidase_S1_PA"/>
</dbReference>
<dbReference type="InterPro" id="IPR033116">
    <property type="entry name" value="TRYPSIN_SER"/>
</dbReference>
<dbReference type="InterPro" id="IPR001254">
    <property type="entry name" value="Trypsin_dom"/>
</dbReference>
<dbReference type="GO" id="GO:0006508">
    <property type="term" value="P:proteolysis"/>
    <property type="evidence" value="ECO:0007669"/>
    <property type="project" value="UniProtKB-KW"/>
</dbReference>
<accession>A0A4Q4ZFQ0</accession>
<evidence type="ECO:0000259" key="4">
    <source>
        <dbReference type="PROSITE" id="PS50240"/>
    </source>
</evidence>
<dbReference type="Gene3D" id="2.40.10.10">
    <property type="entry name" value="Trypsin-like serine proteases"/>
    <property type="match status" value="1"/>
</dbReference>
<keyword evidence="3" id="KW-0732">Signal</keyword>
<organism evidence="5 6">
    <name type="scientific">Nocardioides guangzhouensis</name>
    <dbReference type="NCBI Taxonomy" id="2497878"/>
    <lineage>
        <taxon>Bacteria</taxon>
        <taxon>Bacillati</taxon>
        <taxon>Actinomycetota</taxon>
        <taxon>Actinomycetes</taxon>
        <taxon>Propionibacteriales</taxon>
        <taxon>Nocardioidaceae</taxon>
        <taxon>Nocardioides</taxon>
    </lineage>
</organism>